<dbReference type="EMBL" id="LXQA010281120">
    <property type="protein sequence ID" value="MCI40562.1"/>
    <property type="molecule type" value="Genomic_DNA"/>
</dbReference>
<feature type="non-terminal residue" evidence="1">
    <location>
        <position position="19"/>
    </location>
</feature>
<accession>A0A392RWM8</accession>
<evidence type="ECO:0000313" key="1">
    <source>
        <dbReference type="EMBL" id="MCI40562.1"/>
    </source>
</evidence>
<keyword evidence="2" id="KW-1185">Reference proteome</keyword>
<evidence type="ECO:0000313" key="2">
    <source>
        <dbReference type="Proteomes" id="UP000265520"/>
    </source>
</evidence>
<sequence>MDGRILPEAENGDGDHFRW</sequence>
<comment type="caution">
    <text evidence="1">The sequence shown here is derived from an EMBL/GenBank/DDBJ whole genome shotgun (WGS) entry which is preliminary data.</text>
</comment>
<reference evidence="1 2" key="1">
    <citation type="journal article" date="2018" name="Front. Plant Sci.">
        <title>Red Clover (Trifolium pratense) and Zigzag Clover (T. medium) - A Picture of Genomic Similarities and Differences.</title>
        <authorList>
            <person name="Dluhosova J."/>
            <person name="Istvanek J."/>
            <person name="Nedelnik J."/>
            <person name="Repkova J."/>
        </authorList>
    </citation>
    <scope>NUCLEOTIDE SEQUENCE [LARGE SCALE GENOMIC DNA]</scope>
    <source>
        <strain evidence="2">cv. 10/8</strain>
        <tissue evidence="1">Leaf</tissue>
    </source>
</reference>
<proteinExistence type="predicted"/>
<dbReference type="Proteomes" id="UP000265520">
    <property type="component" value="Unassembled WGS sequence"/>
</dbReference>
<organism evidence="1 2">
    <name type="scientific">Trifolium medium</name>
    <dbReference type="NCBI Taxonomy" id="97028"/>
    <lineage>
        <taxon>Eukaryota</taxon>
        <taxon>Viridiplantae</taxon>
        <taxon>Streptophyta</taxon>
        <taxon>Embryophyta</taxon>
        <taxon>Tracheophyta</taxon>
        <taxon>Spermatophyta</taxon>
        <taxon>Magnoliopsida</taxon>
        <taxon>eudicotyledons</taxon>
        <taxon>Gunneridae</taxon>
        <taxon>Pentapetalae</taxon>
        <taxon>rosids</taxon>
        <taxon>fabids</taxon>
        <taxon>Fabales</taxon>
        <taxon>Fabaceae</taxon>
        <taxon>Papilionoideae</taxon>
        <taxon>50 kb inversion clade</taxon>
        <taxon>NPAAA clade</taxon>
        <taxon>Hologalegina</taxon>
        <taxon>IRL clade</taxon>
        <taxon>Trifolieae</taxon>
        <taxon>Trifolium</taxon>
    </lineage>
</organism>
<protein>
    <submittedName>
        <fullName evidence="1">Uncharacterized protein</fullName>
    </submittedName>
</protein>
<name>A0A392RWM8_9FABA</name>
<dbReference type="AlphaFoldDB" id="A0A392RWM8"/>